<evidence type="ECO:0000313" key="3">
    <source>
        <dbReference type="EMBL" id="APB32344.1"/>
    </source>
</evidence>
<dbReference type="Pfam" id="PF02540">
    <property type="entry name" value="NAD_synthase"/>
    <property type="match status" value="1"/>
</dbReference>
<feature type="active site" description="Nucleophile and sulfur donor" evidence="1">
    <location>
        <position position="177"/>
    </location>
</feature>
<dbReference type="PANTHER" id="PTHR43169">
    <property type="entry name" value="EXSB FAMILY PROTEIN"/>
    <property type="match status" value="1"/>
</dbReference>
<name>A0A1J0A8S7_9CYAN</name>
<dbReference type="KEGG" id="glt:GlitD10_0043"/>
<dbReference type="NCBIfam" id="TIGR00268">
    <property type="entry name" value="ATP-dependent sacrificial sulfur transferase LarE"/>
    <property type="match status" value="1"/>
</dbReference>
<protein>
    <submittedName>
        <fullName evidence="3">ATP-utilizing enzymes of the PP-loop superfamily</fullName>
    </submittedName>
</protein>
<dbReference type="SUPFAM" id="SSF52402">
    <property type="entry name" value="Adenine nucleotide alpha hydrolases-like"/>
    <property type="match status" value="1"/>
</dbReference>
<gene>
    <name evidence="3" type="ORF">GlitD10_0043</name>
</gene>
<dbReference type="PIRSF" id="PIRSF006661">
    <property type="entry name" value="PP-lp_UCP006661"/>
    <property type="match status" value="1"/>
</dbReference>
<dbReference type="OrthoDB" id="9776919at2"/>
<dbReference type="STRING" id="1188229.GlitD10_0043"/>
<dbReference type="AlphaFoldDB" id="A0A1J0A8S7"/>
<dbReference type="InterPro" id="IPR022310">
    <property type="entry name" value="NAD/GMP_synthase"/>
</dbReference>
<dbReference type="InterPro" id="IPR052188">
    <property type="entry name" value="Ni-pincer_cofactor_biosynth"/>
</dbReference>
<sequence>MQLTIQTQLQALRHWFQPWERVVVAYSGGVDSALVAKIAQDVLGKRALAVTAVSPSLLPEDLAAAQEQAQYIGITHELIATHELANPNYAANPVNRCYFCKSELHDTLKFLVQNYDSAQIVDGVNADDEGDYRPGIQAARERGVRSPLSELNVNKLAVRELSRYLQLPWWDKPAQPCLSSRFPAGEAIDAQKLYRVGRAEQYLRQLGWRVVRVRSVGETARIEIPAEQIAPFVQATDMPALVDHFQGLGFRWVSLDLEGFRSGKLNPVLSPNVTH</sequence>
<accession>A0A1J0A8S7</accession>
<dbReference type="Gene3D" id="3.40.50.620">
    <property type="entry name" value="HUPs"/>
    <property type="match status" value="1"/>
</dbReference>
<organism evidence="3 4">
    <name type="scientific">Gloeomargarita lithophora Alchichica-D10</name>
    <dbReference type="NCBI Taxonomy" id="1188229"/>
    <lineage>
        <taxon>Bacteria</taxon>
        <taxon>Bacillati</taxon>
        <taxon>Cyanobacteriota</taxon>
        <taxon>Cyanophyceae</taxon>
        <taxon>Gloeomargaritales</taxon>
        <taxon>Gloeomargaritaceae</taxon>
        <taxon>Gloeomargarita</taxon>
    </lineage>
</organism>
<dbReference type="RefSeq" id="WP_071453102.1">
    <property type="nucleotide sequence ID" value="NZ_CP017675.1"/>
</dbReference>
<evidence type="ECO:0000313" key="4">
    <source>
        <dbReference type="Proteomes" id="UP000180235"/>
    </source>
</evidence>
<dbReference type="EMBL" id="CP017675">
    <property type="protein sequence ID" value="APB32344.1"/>
    <property type="molecule type" value="Genomic_DNA"/>
</dbReference>
<reference evidence="3 4" key="1">
    <citation type="submission" date="2016-10" db="EMBL/GenBank/DDBJ databases">
        <title>Description of Gloeomargarita lithophora gen. nov., sp. nov., a thylakoid-bearing basal-branching cyanobacterium with intracellular carbonates, and proposal for Gloeomargaritales ord. nov.</title>
        <authorList>
            <person name="Moreira D."/>
            <person name="Tavera R."/>
            <person name="Benzerara K."/>
            <person name="Skouri-Panet F."/>
            <person name="Couradeau E."/>
            <person name="Gerard E."/>
            <person name="Loussert C."/>
            <person name="Novelo E."/>
            <person name="Zivanovic Y."/>
            <person name="Lopez-Garcia P."/>
        </authorList>
    </citation>
    <scope>NUCLEOTIDE SEQUENCE [LARGE SCALE GENOMIC DNA]</scope>
    <source>
        <strain evidence="3 4">D10</strain>
    </source>
</reference>
<dbReference type="GO" id="GO:0016783">
    <property type="term" value="F:sulfurtransferase activity"/>
    <property type="evidence" value="ECO:0007669"/>
    <property type="project" value="InterPro"/>
</dbReference>
<dbReference type="PANTHER" id="PTHR43169:SF2">
    <property type="entry name" value="NAD_GMP SYNTHASE DOMAIN-CONTAINING PROTEIN"/>
    <property type="match status" value="1"/>
</dbReference>
<evidence type="ECO:0000256" key="1">
    <source>
        <dbReference type="PIRSR" id="PIRSR006661-1"/>
    </source>
</evidence>
<dbReference type="GO" id="GO:0006163">
    <property type="term" value="P:purine nucleotide metabolic process"/>
    <property type="evidence" value="ECO:0007669"/>
    <property type="project" value="UniProtKB-ARBA"/>
</dbReference>
<dbReference type="InterPro" id="IPR014729">
    <property type="entry name" value="Rossmann-like_a/b/a_fold"/>
</dbReference>
<evidence type="ECO:0000259" key="2">
    <source>
        <dbReference type="Pfam" id="PF02540"/>
    </source>
</evidence>
<dbReference type="InterPro" id="IPR005232">
    <property type="entry name" value="LarE"/>
</dbReference>
<proteinExistence type="predicted"/>
<dbReference type="Proteomes" id="UP000180235">
    <property type="component" value="Chromosome"/>
</dbReference>
<feature type="domain" description="NAD/GMP synthase" evidence="2">
    <location>
        <begin position="20"/>
        <end position="80"/>
    </location>
</feature>
<dbReference type="CDD" id="cd01990">
    <property type="entry name" value="LarE-like"/>
    <property type="match status" value="1"/>
</dbReference>
<keyword evidence="4" id="KW-1185">Reference proteome</keyword>